<organism evidence="2 3">
    <name type="scientific">Lepidopterella palustris CBS 459.81</name>
    <dbReference type="NCBI Taxonomy" id="1314670"/>
    <lineage>
        <taxon>Eukaryota</taxon>
        <taxon>Fungi</taxon>
        <taxon>Dikarya</taxon>
        <taxon>Ascomycota</taxon>
        <taxon>Pezizomycotina</taxon>
        <taxon>Dothideomycetes</taxon>
        <taxon>Pleosporomycetidae</taxon>
        <taxon>Mytilinidiales</taxon>
        <taxon>Argynnaceae</taxon>
        <taxon>Lepidopterella</taxon>
    </lineage>
</organism>
<proteinExistence type="predicted"/>
<keyword evidence="3" id="KW-1185">Reference proteome</keyword>
<protein>
    <submittedName>
        <fullName evidence="2">Uncharacterized protein</fullName>
    </submittedName>
</protein>
<reference evidence="2 3" key="1">
    <citation type="journal article" date="2016" name="Nat. Commun.">
        <title>Ectomycorrhizal ecology is imprinted in the genome of the dominant symbiotic fungus Cenococcum geophilum.</title>
        <authorList>
            <consortium name="DOE Joint Genome Institute"/>
            <person name="Peter M."/>
            <person name="Kohler A."/>
            <person name="Ohm R.A."/>
            <person name="Kuo A."/>
            <person name="Krutzmann J."/>
            <person name="Morin E."/>
            <person name="Arend M."/>
            <person name="Barry K.W."/>
            <person name="Binder M."/>
            <person name="Choi C."/>
            <person name="Clum A."/>
            <person name="Copeland A."/>
            <person name="Grisel N."/>
            <person name="Haridas S."/>
            <person name="Kipfer T."/>
            <person name="LaButti K."/>
            <person name="Lindquist E."/>
            <person name="Lipzen A."/>
            <person name="Maire R."/>
            <person name="Meier B."/>
            <person name="Mihaltcheva S."/>
            <person name="Molinier V."/>
            <person name="Murat C."/>
            <person name="Poggeler S."/>
            <person name="Quandt C.A."/>
            <person name="Sperisen C."/>
            <person name="Tritt A."/>
            <person name="Tisserant E."/>
            <person name="Crous P.W."/>
            <person name="Henrissat B."/>
            <person name="Nehls U."/>
            <person name="Egli S."/>
            <person name="Spatafora J.W."/>
            <person name="Grigoriev I.V."/>
            <person name="Martin F.M."/>
        </authorList>
    </citation>
    <scope>NUCLEOTIDE SEQUENCE [LARGE SCALE GENOMIC DNA]</scope>
    <source>
        <strain evidence="2 3">CBS 459.81</strain>
    </source>
</reference>
<evidence type="ECO:0000313" key="2">
    <source>
        <dbReference type="EMBL" id="OCK73203.1"/>
    </source>
</evidence>
<feature type="region of interest" description="Disordered" evidence="1">
    <location>
        <begin position="67"/>
        <end position="93"/>
    </location>
</feature>
<name>A0A8E2J8F7_9PEZI</name>
<dbReference type="Proteomes" id="UP000250266">
    <property type="component" value="Unassembled WGS sequence"/>
</dbReference>
<evidence type="ECO:0000256" key="1">
    <source>
        <dbReference type="SAM" id="MobiDB-lite"/>
    </source>
</evidence>
<feature type="region of interest" description="Disordered" evidence="1">
    <location>
        <begin position="1"/>
        <end position="51"/>
    </location>
</feature>
<sequence length="223" mass="24274">MQAAESTRQIEPGAPTPWKSNILGSGASFPRRDYMPVLPDGRSPDSLSPKALPSDFRLFPCRLVQTPEAGSNENARTSSKMGGSSVRGMQSPVPPVRYRTQRVLLVAGIKSQESAENGSLGGLHQLIRQEKSHGGKRAISCRANMAETATRCDVIVIKEAGSWHGYGKPSSCGRKGGDRDSPLIVTRNMWACGTAVAAQEYRILHSRCQRSPQNQKKPFLCRL</sequence>
<feature type="compositionally biased region" description="Polar residues" evidence="1">
    <location>
        <begin position="68"/>
        <end position="82"/>
    </location>
</feature>
<dbReference type="EMBL" id="KV745898">
    <property type="protein sequence ID" value="OCK73203.1"/>
    <property type="molecule type" value="Genomic_DNA"/>
</dbReference>
<dbReference type="AlphaFoldDB" id="A0A8E2J8F7"/>
<evidence type="ECO:0000313" key="3">
    <source>
        <dbReference type="Proteomes" id="UP000250266"/>
    </source>
</evidence>
<accession>A0A8E2J8F7</accession>
<gene>
    <name evidence="2" type="ORF">K432DRAFT_447942</name>
</gene>